<evidence type="ECO:0000313" key="4">
    <source>
        <dbReference type="Proteomes" id="UP000011976"/>
    </source>
</evidence>
<name>M9LSY6_PSEA3</name>
<keyword evidence="2" id="KW-0812">Transmembrane</keyword>
<feature type="transmembrane region" description="Helical" evidence="2">
    <location>
        <begin position="314"/>
        <end position="334"/>
    </location>
</feature>
<dbReference type="InterPro" id="IPR013083">
    <property type="entry name" value="Znf_RING/FYVE/PHD"/>
</dbReference>
<dbReference type="EMBL" id="DF196791">
    <property type="protein sequence ID" value="GAC77271.1"/>
    <property type="molecule type" value="Genomic_DNA"/>
</dbReference>
<reference evidence="4" key="1">
    <citation type="journal article" date="2013" name="Genome Announc.">
        <title>Genome sequence of the basidiomycetous yeast Pseudozyma antarctica T-34, a producer of the glycolipid biosurfactants mannosylerythritol lipids.</title>
        <authorList>
            <person name="Morita T."/>
            <person name="Koike H."/>
            <person name="Koyama Y."/>
            <person name="Hagiwara H."/>
            <person name="Ito E."/>
            <person name="Fukuoka T."/>
            <person name="Imura T."/>
            <person name="Machida M."/>
            <person name="Kitamoto D."/>
        </authorList>
    </citation>
    <scope>NUCLEOTIDE SEQUENCE [LARGE SCALE GENOMIC DNA]</scope>
    <source>
        <strain evidence="4">T-34</strain>
    </source>
</reference>
<keyword evidence="2" id="KW-0472">Membrane</keyword>
<feature type="transmembrane region" description="Helical" evidence="2">
    <location>
        <begin position="117"/>
        <end position="139"/>
    </location>
</feature>
<dbReference type="Proteomes" id="UP000011976">
    <property type="component" value="Unassembled WGS sequence"/>
</dbReference>
<feature type="transmembrane region" description="Helical" evidence="2">
    <location>
        <begin position="274"/>
        <end position="294"/>
    </location>
</feature>
<evidence type="ECO:0000256" key="2">
    <source>
        <dbReference type="SAM" id="Phobius"/>
    </source>
</evidence>
<feature type="compositionally biased region" description="Low complexity" evidence="1">
    <location>
        <begin position="508"/>
        <end position="519"/>
    </location>
</feature>
<dbReference type="GO" id="GO:0016567">
    <property type="term" value="P:protein ubiquitination"/>
    <property type="evidence" value="ECO:0007669"/>
    <property type="project" value="TreeGrafter"/>
</dbReference>
<accession>M9LSY6</accession>
<dbReference type="Gene3D" id="3.30.40.10">
    <property type="entry name" value="Zinc/RING finger domain, C3HC4 (zinc finger)"/>
    <property type="match status" value="1"/>
</dbReference>
<evidence type="ECO:0008006" key="5">
    <source>
        <dbReference type="Google" id="ProtNLM"/>
    </source>
</evidence>
<protein>
    <recommendedName>
        <fullName evidence="5">RING-type domain-containing protein</fullName>
    </recommendedName>
</protein>
<feature type="region of interest" description="Disordered" evidence="1">
    <location>
        <begin position="500"/>
        <end position="555"/>
    </location>
</feature>
<dbReference type="OrthoDB" id="498543at2759"/>
<dbReference type="PANTHER" id="PTHR22696">
    <property type="entry name" value="E3 UBIQUITIN-PROTEIN LIGASE RNF26"/>
    <property type="match status" value="1"/>
</dbReference>
<feature type="transmembrane region" description="Helical" evidence="2">
    <location>
        <begin position="248"/>
        <end position="267"/>
    </location>
</feature>
<proteinExistence type="predicted"/>
<dbReference type="AlphaFoldDB" id="M9LSY6"/>
<dbReference type="GO" id="GO:0006511">
    <property type="term" value="P:ubiquitin-dependent protein catabolic process"/>
    <property type="evidence" value="ECO:0007669"/>
    <property type="project" value="TreeGrafter"/>
</dbReference>
<evidence type="ECO:0000313" key="3">
    <source>
        <dbReference type="EMBL" id="GAC77271.1"/>
    </source>
</evidence>
<feature type="transmembrane region" description="Helical" evidence="2">
    <location>
        <begin position="76"/>
        <end position="97"/>
    </location>
</feature>
<dbReference type="PANTHER" id="PTHR22696:SF1">
    <property type="entry name" value="E3 UBIQUITIN-PROTEIN LIGASE RNF26"/>
    <property type="match status" value="1"/>
</dbReference>
<sequence>MPRSLVDTVYSGTEWFASIAAPPLRSTYDFLFPPLDLLDDTRDAAAVGRRAGSIPPPPPTYDDELDAWDSFSDSPWSFVTSRYTIALVAVAIVNNRIQHICRPRGGARTRLSQLQRVALRLPGLVLLARAVLIFATVVVDAFVAPTNPLYAALRRTTTVGWRDMWLAHKPVGGWAGERFGSSSRDALLRARDATAMWAAFTSTCVTVVSDALIRSLDADRDEPGAFNLVGFAFLLHFHSFTPDAPATEHVYLCILLQLLQLWTIALTRCRRPVYAPRLVVSGVFGVVSLVHYVAVESTTGQYPFLEVLSRAPELALVCIIALTVGLHALTMLLLEGRVQTHRLLFSRSNMPAWEEDWSLALFKLGTACMESTRLTGMEREAEPLVVWHAPYLELGRSGGIELVEPHARISAVDEVAGLAREVKEVRIETVRQSAWSFGHAGLARVQAAAQFGLATLRVVAAIVMVVAKRVARAAGVELRVPAWALRAARGVRLVWHGTNGEARRQARQEQTQRQVQRIRPTVSPAEPVHEELDEEDADFAASDAETESIHSATSDTVGADEISHLISEHTSSETVTESEAFNQLLLAHLTRSAAPLTRSRYTALLPRGHDDALSAALADRRAPPSGAMARDDARRLCVVCCTEERNVICWPCRCLALCMDCREHLASQPPARTRGQPHTHLCPTCRTPVQAFSRLYIP</sequence>
<keyword evidence="2" id="KW-1133">Transmembrane helix</keyword>
<gene>
    <name evidence="3" type="ORF">PANT_25d00064</name>
</gene>
<organism evidence="3 4">
    <name type="scientific">Pseudozyma antarctica (strain T-34)</name>
    <name type="common">Yeast</name>
    <name type="synonym">Candida antarctica</name>
    <dbReference type="NCBI Taxonomy" id="1151754"/>
    <lineage>
        <taxon>Eukaryota</taxon>
        <taxon>Fungi</taxon>
        <taxon>Dikarya</taxon>
        <taxon>Basidiomycota</taxon>
        <taxon>Ustilaginomycotina</taxon>
        <taxon>Ustilaginomycetes</taxon>
        <taxon>Ustilaginales</taxon>
        <taxon>Ustilaginaceae</taxon>
        <taxon>Moesziomyces</taxon>
    </lineage>
</organism>
<dbReference type="GO" id="GO:0061630">
    <property type="term" value="F:ubiquitin protein ligase activity"/>
    <property type="evidence" value="ECO:0007669"/>
    <property type="project" value="TreeGrafter"/>
</dbReference>
<dbReference type="Pfam" id="PF13920">
    <property type="entry name" value="zf-C3HC4_3"/>
    <property type="match status" value="1"/>
</dbReference>
<evidence type="ECO:0000256" key="1">
    <source>
        <dbReference type="SAM" id="MobiDB-lite"/>
    </source>
</evidence>